<accession>A0A520S1Q9</accession>
<dbReference type="InterPro" id="IPR020103">
    <property type="entry name" value="PsdUridine_synth_cat_dom_sf"/>
</dbReference>
<dbReference type="InterPro" id="IPR015240">
    <property type="entry name" value="tRNA_sdUridine_synth_fam1_C"/>
</dbReference>
<evidence type="ECO:0000256" key="1">
    <source>
        <dbReference type="ARBA" id="ARBA00000385"/>
    </source>
</evidence>
<evidence type="ECO:0000259" key="7">
    <source>
        <dbReference type="Pfam" id="PF09157"/>
    </source>
</evidence>
<name>A0A520S1Q9_9GAMM</name>
<dbReference type="GO" id="GO:0160148">
    <property type="term" value="F:tRNA pseudouridine(55) synthase activity"/>
    <property type="evidence" value="ECO:0007669"/>
    <property type="project" value="UniProtKB-EC"/>
</dbReference>
<sequence length="306" mass="33616">MKKDKTMKRNVNGFLLLDKTPGLTSNASLQKVKKIYSAAKAGHTGSLDPLATGILPLCFGEATKFSQFLLEANKRYVATIILGKTTDTGDADGKILVESKVPKISNINSILEQFRGPITQVPSMYSALKVNGQPLYKLARAGIEVERKKRRVSIYKLELVRHVDEELVLDIFCSKGTYIRSLAEDIGSVVGCGAHVSDLRRTCSGPYTIDQTITTDKLERLRDGGYDALDKLLLPISSAVEQWPAVALGDITSSYFRHGQPVQVANSPVQGWVRVYREADEEDTFIGVGEMLEDGRVAPRRLVSGN</sequence>
<dbReference type="InterPro" id="IPR036974">
    <property type="entry name" value="PUA_sf"/>
</dbReference>
<dbReference type="SUPFAM" id="SSF55120">
    <property type="entry name" value="Pseudouridine synthase"/>
    <property type="match status" value="1"/>
</dbReference>
<dbReference type="SUPFAM" id="SSF88697">
    <property type="entry name" value="PUA domain-like"/>
    <property type="match status" value="1"/>
</dbReference>
<dbReference type="AlphaFoldDB" id="A0A520S1Q9"/>
<dbReference type="Pfam" id="PF01509">
    <property type="entry name" value="TruB_N"/>
    <property type="match status" value="1"/>
</dbReference>
<dbReference type="Pfam" id="PF09157">
    <property type="entry name" value="TruB-C_2"/>
    <property type="match status" value="1"/>
</dbReference>
<proteinExistence type="inferred from homology"/>
<dbReference type="InterPro" id="IPR002501">
    <property type="entry name" value="PsdUridine_synth_N"/>
</dbReference>
<dbReference type="InterPro" id="IPR015947">
    <property type="entry name" value="PUA-like_sf"/>
</dbReference>
<dbReference type="CDD" id="cd21152">
    <property type="entry name" value="PUA_TruB_bacterial"/>
    <property type="match status" value="1"/>
</dbReference>
<dbReference type="CDD" id="cd02573">
    <property type="entry name" value="PseudoU_synth_EcTruB"/>
    <property type="match status" value="1"/>
</dbReference>
<dbReference type="NCBIfam" id="TIGR00431">
    <property type="entry name" value="TruB"/>
    <property type="match status" value="1"/>
</dbReference>
<dbReference type="InterPro" id="IPR032819">
    <property type="entry name" value="TruB_C"/>
</dbReference>
<evidence type="ECO:0000256" key="4">
    <source>
        <dbReference type="ARBA" id="ARBA00023235"/>
    </source>
</evidence>
<evidence type="ECO:0000256" key="2">
    <source>
        <dbReference type="ARBA" id="ARBA00005642"/>
    </source>
</evidence>
<dbReference type="HAMAP" id="MF_01080">
    <property type="entry name" value="TruB_bact"/>
    <property type="match status" value="1"/>
</dbReference>
<feature type="domain" description="Pseudouridine synthase II N-terminal" evidence="6">
    <location>
        <begin position="33"/>
        <end position="179"/>
    </location>
</feature>
<keyword evidence="3 5" id="KW-0819">tRNA processing</keyword>
<dbReference type="EC" id="5.4.99.25" evidence="5"/>
<dbReference type="GO" id="GO:0031119">
    <property type="term" value="P:tRNA pseudouridine synthesis"/>
    <property type="evidence" value="ECO:0007669"/>
    <property type="project" value="UniProtKB-UniRule"/>
</dbReference>
<reference evidence="9 10" key="1">
    <citation type="submission" date="2019-02" db="EMBL/GenBank/DDBJ databases">
        <title>Prokaryotic population dynamics and viral predation in marine succession experiment using metagenomics: the confinement effect.</title>
        <authorList>
            <person name="Haro-Moreno J.M."/>
            <person name="Rodriguez-Valera F."/>
            <person name="Lopez-Perez M."/>
        </authorList>
    </citation>
    <scope>NUCLEOTIDE SEQUENCE [LARGE SCALE GENOMIC DNA]</scope>
    <source>
        <strain evidence="9">MED-G157</strain>
    </source>
</reference>
<dbReference type="FunFam" id="2.30.130.10:FF:000012">
    <property type="entry name" value="tRNA pseudouridine synthase B"/>
    <property type="match status" value="1"/>
</dbReference>
<evidence type="ECO:0000256" key="5">
    <source>
        <dbReference type="HAMAP-Rule" id="MF_01080"/>
    </source>
</evidence>
<feature type="domain" description="tRNA pseudouridylate synthase B C-terminal" evidence="8">
    <location>
        <begin position="180"/>
        <end position="240"/>
    </location>
</feature>
<evidence type="ECO:0000256" key="3">
    <source>
        <dbReference type="ARBA" id="ARBA00022694"/>
    </source>
</evidence>
<dbReference type="Pfam" id="PF16198">
    <property type="entry name" value="TruB_C_2"/>
    <property type="match status" value="1"/>
</dbReference>
<dbReference type="Proteomes" id="UP000316199">
    <property type="component" value="Unassembled WGS sequence"/>
</dbReference>
<gene>
    <name evidence="5 9" type="primary">truB</name>
    <name evidence="9" type="ORF">EVA68_04380</name>
</gene>
<evidence type="ECO:0000313" key="10">
    <source>
        <dbReference type="Proteomes" id="UP000316199"/>
    </source>
</evidence>
<evidence type="ECO:0000259" key="8">
    <source>
        <dbReference type="Pfam" id="PF16198"/>
    </source>
</evidence>
<comment type="function">
    <text evidence="5">Responsible for synthesis of pseudouridine from uracil-55 in the psi GC loop of transfer RNAs.</text>
</comment>
<comment type="catalytic activity">
    <reaction evidence="1 5">
        <text>uridine(55) in tRNA = pseudouridine(55) in tRNA</text>
        <dbReference type="Rhea" id="RHEA:42532"/>
        <dbReference type="Rhea" id="RHEA-COMP:10101"/>
        <dbReference type="Rhea" id="RHEA-COMP:10102"/>
        <dbReference type="ChEBI" id="CHEBI:65314"/>
        <dbReference type="ChEBI" id="CHEBI:65315"/>
        <dbReference type="EC" id="5.4.99.25"/>
    </reaction>
</comment>
<protein>
    <recommendedName>
        <fullName evidence="5">tRNA pseudouridine synthase B</fullName>
        <ecNumber evidence="5">5.4.99.25</ecNumber>
    </recommendedName>
    <alternativeName>
        <fullName evidence="5">tRNA pseudouridine(55) synthase</fullName>
        <shortName evidence="5">Psi55 synthase</shortName>
    </alternativeName>
    <alternativeName>
        <fullName evidence="5">tRNA pseudouridylate synthase</fullName>
    </alternativeName>
    <alternativeName>
        <fullName evidence="5">tRNA-uridine isomerase</fullName>
    </alternativeName>
</protein>
<organism evidence="9 10">
    <name type="scientific">OM182 bacterium</name>
    <dbReference type="NCBI Taxonomy" id="2510334"/>
    <lineage>
        <taxon>Bacteria</taxon>
        <taxon>Pseudomonadati</taxon>
        <taxon>Pseudomonadota</taxon>
        <taxon>Gammaproteobacteria</taxon>
        <taxon>OMG group</taxon>
        <taxon>OM182 clade</taxon>
    </lineage>
</organism>
<dbReference type="Gene3D" id="3.30.2350.10">
    <property type="entry name" value="Pseudouridine synthase"/>
    <property type="match status" value="1"/>
</dbReference>
<feature type="active site" description="Nucleophile" evidence="5">
    <location>
        <position position="48"/>
    </location>
</feature>
<feature type="domain" description="tRNA pseudouridine synthase II TruB subfamily 1 C-terminal" evidence="7">
    <location>
        <begin position="244"/>
        <end position="303"/>
    </location>
</feature>
<evidence type="ECO:0000313" key="9">
    <source>
        <dbReference type="EMBL" id="RZO76410.1"/>
    </source>
</evidence>
<dbReference type="InterPro" id="IPR014780">
    <property type="entry name" value="tRNA_psdUridine_synth_TruB"/>
</dbReference>
<dbReference type="EMBL" id="SHAG01000012">
    <property type="protein sequence ID" value="RZO76410.1"/>
    <property type="molecule type" value="Genomic_DNA"/>
</dbReference>
<dbReference type="PANTHER" id="PTHR13767">
    <property type="entry name" value="TRNA-PSEUDOURIDINE SYNTHASE"/>
    <property type="match status" value="1"/>
</dbReference>
<dbReference type="GO" id="GO:0003723">
    <property type="term" value="F:RNA binding"/>
    <property type="evidence" value="ECO:0007669"/>
    <property type="project" value="InterPro"/>
</dbReference>
<keyword evidence="4 5" id="KW-0413">Isomerase</keyword>
<dbReference type="PANTHER" id="PTHR13767:SF2">
    <property type="entry name" value="PSEUDOURIDYLATE SYNTHASE TRUB1"/>
    <property type="match status" value="1"/>
</dbReference>
<comment type="caution">
    <text evidence="9">The sequence shown here is derived from an EMBL/GenBank/DDBJ whole genome shotgun (WGS) entry which is preliminary data.</text>
</comment>
<dbReference type="Gene3D" id="2.30.130.10">
    <property type="entry name" value="PUA domain"/>
    <property type="match status" value="1"/>
</dbReference>
<dbReference type="GO" id="GO:1990481">
    <property type="term" value="P:mRNA pseudouridine synthesis"/>
    <property type="evidence" value="ECO:0007669"/>
    <property type="project" value="TreeGrafter"/>
</dbReference>
<comment type="similarity">
    <text evidence="2 5">Belongs to the pseudouridine synthase TruB family. Type 1 subfamily.</text>
</comment>
<evidence type="ECO:0000259" key="6">
    <source>
        <dbReference type="Pfam" id="PF01509"/>
    </source>
</evidence>